<dbReference type="Pfam" id="PF00728">
    <property type="entry name" value="Glyco_hydro_20"/>
    <property type="match status" value="1"/>
</dbReference>
<comment type="similarity">
    <text evidence="2">Belongs to the glycosyl hydrolase 20 family.</text>
</comment>
<reference evidence="9 10" key="1">
    <citation type="submission" date="2021-03" db="EMBL/GenBank/DDBJ databases">
        <authorList>
            <person name="Kim M.K."/>
        </authorList>
    </citation>
    <scope>NUCLEOTIDE SEQUENCE [LARGE SCALE GENOMIC DNA]</scope>
    <source>
        <strain evidence="9 10">BT442</strain>
    </source>
</reference>
<evidence type="ECO:0000256" key="2">
    <source>
        <dbReference type="ARBA" id="ARBA00006285"/>
    </source>
</evidence>
<dbReference type="Gene3D" id="3.20.20.80">
    <property type="entry name" value="Glycosidases"/>
    <property type="match status" value="1"/>
</dbReference>
<dbReference type="InterPro" id="IPR059177">
    <property type="entry name" value="GH29D-like_dom"/>
</dbReference>
<dbReference type="InterPro" id="IPR017853">
    <property type="entry name" value="GH"/>
</dbReference>
<keyword evidence="4" id="KW-0378">Hydrolase</keyword>
<dbReference type="RefSeq" id="WP_208176876.1">
    <property type="nucleotide sequence ID" value="NZ_JAGETZ010000010.1"/>
</dbReference>
<keyword evidence="10" id="KW-1185">Reference proteome</keyword>
<evidence type="ECO:0000256" key="3">
    <source>
        <dbReference type="ARBA" id="ARBA00012663"/>
    </source>
</evidence>
<accession>A0ABS3QIV6</accession>
<dbReference type="InterPro" id="IPR029018">
    <property type="entry name" value="Hex-like_dom2"/>
</dbReference>
<comment type="catalytic activity">
    <reaction evidence="1">
        <text>Hydrolysis of terminal non-reducing N-acetyl-D-hexosamine residues in N-acetyl-beta-D-hexosaminides.</text>
        <dbReference type="EC" id="3.2.1.52"/>
    </reaction>
</comment>
<gene>
    <name evidence="9" type="ORF">J4E00_19110</name>
</gene>
<dbReference type="Pfam" id="PF13290">
    <property type="entry name" value="CHB_HEX_C_1"/>
    <property type="match status" value="1"/>
</dbReference>
<organism evidence="9 10">
    <name type="scientific">Hymenobacter negativus</name>
    <dbReference type="NCBI Taxonomy" id="2795026"/>
    <lineage>
        <taxon>Bacteria</taxon>
        <taxon>Pseudomonadati</taxon>
        <taxon>Bacteroidota</taxon>
        <taxon>Cytophagia</taxon>
        <taxon>Cytophagales</taxon>
        <taxon>Hymenobacteraceae</taxon>
        <taxon>Hymenobacter</taxon>
    </lineage>
</organism>
<evidence type="ECO:0000256" key="5">
    <source>
        <dbReference type="ARBA" id="ARBA00023295"/>
    </source>
</evidence>
<dbReference type="SUPFAM" id="SSF55545">
    <property type="entry name" value="beta-N-acetylhexosaminidase-like domain"/>
    <property type="match status" value="1"/>
</dbReference>
<dbReference type="Proteomes" id="UP000664369">
    <property type="component" value="Unassembled WGS sequence"/>
</dbReference>
<dbReference type="EMBL" id="JAGETZ010000010">
    <property type="protein sequence ID" value="MBO2011180.1"/>
    <property type="molecule type" value="Genomic_DNA"/>
</dbReference>
<sequence>MPFPVSVPSRLGLLLAGVLSTFSVLGQGSQTPAQRLGLVPLPREVKATAGMYPLPQKLSIYATSKDEQNVAGLLKEMLTALGHTVTLTTSRPAAQIALLTAAQPNAEAYQLVVDQAGIRISAAGGAGLFYGSRTLLQLLPARPTATAQVPYVRIADEPAFRWRGGMLDVSRHFFPVSFVKKYIDFLAAYKFNTFHWHLTDDQGWRIEIKKYPKLTQVSAFRKETLIGAQQLFKGPADFKYDATPYGGFYTQEQIREVVAYAQRRYVTIVPEIEMPGHSVAVLAAYPELACKPGTYETWTMWGVNEDIVCPTEPTFRFFEDVLTEVCALFPGKYVHIGGDEAPKARWKESAAVQEIMKREGYTDVEKVQGWFNRRIEKFLAGQGKKLIGWDEILEGGIAPSAAVMSWRGEKGGVEAAKMGHDVVMSPTTHLYVNYGQSPKPHSPYEPLMIGGYIPLDVIYNYNPLPAELTPAQQQHVLGPQANLWTEYITTPAAAEYMLFPRLLAVSEVAWTPAASKSYAAFLPRMSQQFARLDQQRINYRVPEPLGLDSTSMVKQGSKAVFTLRSLVPGAQIRYTLDGHLPDETAALYNGPLAVPLNNRLTVRAVTIAPNGRKSPPAELLVK</sequence>
<dbReference type="PANTHER" id="PTHR22600:SF57">
    <property type="entry name" value="BETA-N-ACETYLHEXOSAMINIDASE"/>
    <property type="match status" value="1"/>
</dbReference>
<feature type="domain" description="GH29D-like beta-sandwich" evidence="8">
    <location>
        <begin position="560"/>
        <end position="615"/>
    </location>
</feature>
<dbReference type="InterPro" id="IPR025705">
    <property type="entry name" value="Beta_hexosaminidase_sua/sub"/>
</dbReference>
<feature type="domain" description="Beta-hexosaminidase bacterial type N-terminal" evidence="7">
    <location>
        <begin position="37"/>
        <end position="156"/>
    </location>
</feature>
<dbReference type="PANTHER" id="PTHR22600">
    <property type="entry name" value="BETA-HEXOSAMINIDASE"/>
    <property type="match status" value="1"/>
</dbReference>
<comment type="caution">
    <text evidence="9">The sequence shown here is derived from an EMBL/GenBank/DDBJ whole genome shotgun (WGS) entry which is preliminary data.</text>
</comment>
<dbReference type="PRINTS" id="PR00738">
    <property type="entry name" value="GLHYDRLASE20"/>
</dbReference>
<dbReference type="Gene3D" id="3.30.379.10">
    <property type="entry name" value="Chitobiase/beta-hexosaminidase domain 2-like"/>
    <property type="match status" value="1"/>
</dbReference>
<evidence type="ECO:0000313" key="10">
    <source>
        <dbReference type="Proteomes" id="UP000664369"/>
    </source>
</evidence>
<name>A0ABS3QIV6_9BACT</name>
<protein>
    <recommendedName>
        <fullName evidence="3">beta-N-acetylhexosaminidase</fullName>
        <ecNumber evidence="3">3.2.1.52</ecNumber>
    </recommendedName>
</protein>
<evidence type="ECO:0000256" key="1">
    <source>
        <dbReference type="ARBA" id="ARBA00001231"/>
    </source>
</evidence>
<evidence type="ECO:0000313" key="9">
    <source>
        <dbReference type="EMBL" id="MBO2011180.1"/>
    </source>
</evidence>
<evidence type="ECO:0000256" key="4">
    <source>
        <dbReference type="ARBA" id="ARBA00022801"/>
    </source>
</evidence>
<feature type="domain" description="Glycoside hydrolase family 20 catalytic" evidence="6">
    <location>
        <begin position="160"/>
        <end position="512"/>
    </location>
</feature>
<dbReference type="InterPro" id="IPR015882">
    <property type="entry name" value="HEX_bac_N"/>
</dbReference>
<dbReference type="Pfam" id="PF02838">
    <property type="entry name" value="Glyco_hydro_20b"/>
    <property type="match status" value="1"/>
</dbReference>
<keyword evidence="5" id="KW-0326">Glycosidase</keyword>
<evidence type="ECO:0000259" key="7">
    <source>
        <dbReference type="Pfam" id="PF02838"/>
    </source>
</evidence>
<dbReference type="SUPFAM" id="SSF51445">
    <property type="entry name" value="(Trans)glycosidases"/>
    <property type="match status" value="1"/>
</dbReference>
<dbReference type="CDD" id="cd06563">
    <property type="entry name" value="GH20_chitobiase-like"/>
    <property type="match status" value="1"/>
</dbReference>
<dbReference type="InterPro" id="IPR015883">
    <property type="entry name" value="Glyco_hydro_20_cat"/>
</dbReference>
<evidence type="ECO:0000259" key="6">
    <source>
        <dbReference type="Pfam" id="PF00728"/>
    </source>
</evidence>
<evidence type="ECO:0000259" key="8">
    <source>
        <dbReference type="Pfam" id="PF13290"/>
    </source>
</evidence>
<proteinExistence type="inferred from homology"/>
<dbReference type="EC" id="3.2.1.52" evidence="3"/>